<name>I4AEQ4_DESDJ</name>
<dbReference type="PROSITE" id="PS51819">
    <property type="entry name" value="VOC"/>
    <property type="match status" value="1"/>
</dbReference>
<dbReference type="GO" id="GO:0016829">
    <property type="term" value="F:lyase activity"/>
    <property type="evidence" value="ECO:0007669"/>
    <property type="project" value="UniProtKB-KW"/>
</dbReference>
<protein>
    <submittedName>
        <fullName evidence="2">Lactoylglutathione lyase-like lyase</fullName>
    </submittedName>
</protein>
<keyword evidence="3" id="KW-1185">Reference proteome</keyword>
<dbReference type="Pfam" id="PF00903">
    <property type="entry name" value="Glyoxalase"/>
    <property type="match status" value="1"/>
</dbReference>
<dbReference type="HOGENOM" id="CLU_046006_8_4_9"/>
<accession>I4AEQ4</accession>
<sequence>MQDKGKSLVVNSMKSKEKKGMILMKFIFTHNNINVLNLEKSLKFYDEALGLKEVKRIAPESGEFILVYLGDGVTAHTLELTWLRDRTEPYNLGENEFHLALTVDDFQAAHEHHKKMGCICYENEAMGIYFINDPDNYWVEILPSSMG</sequence>
<evidence type="ECO:0000313" key="2">
    <source>
        <dbReference type="EMBL" id="AFM02439.1"/>
    </source>
</evidence>
<feature type="domain" description="VOC" evidence="1">
    <location>
        <begin position="27"/>
        <end position="144"/>
    </location>
</feature>
<evidence type="ECO:0000313" key="3">
    <source>
        <dbReference type="Proteomes" id="UP000006053"/>
    </source>
</evidence>
<dbReference type="Proteomes" id="UP000006053">
    <property type="component" value="Chromosome"/>
</dbReference>
<keyword evidence="2" id="KW-0456">Lyase</keyword>
<gene>
    <name evidence="2" type="ordered locus">Desde_4178</name>
</gene>
<dbReference type="KEGG" id="ddh:Desde_4178"/>
<reference evidence="2 3" key="2">
    <citation type="journal article" date="2015" name="J. Bacteriol.">
        <title>Genomic, proteomic, and biochemical analysis of the organohalide respiratory pathway in Desulfitobacterium dehalogenans.</title>
        <authorList>
            <person name="Kruse T."/>
            <person name="van de Pas B.A."/>
            <person name="Atteia A."/>
            <person name="Krab K."/>
            <person name="Hagen W.R."/>
            <person name="Goodwin L."/>
            <person name="Chain P."/>
            <person name="Boeren S."/>
            <person name="Maphosa F."/>
            <person name="Schraa G."/>
            <person name="de Vos W.M."/>
            <person name="van der Oost J."/>
            <person name="Smidt H."/>
            <person name="Stams A.J."/>
        </authorList>
    </citation>
    <scope>NUCLEOTIDE SEQUENCE [LARGE SCALE GENOMIC DNA]</scope>
    <source>
        <strain evidence="3">ATCC 51507 / DSM 9161 / JW/IU-DC1</strain>
    </source>
</reference>
<evidence type="ECO:0000259" key="1">
    <source>
        <dbReference type="PROSITE" id="PS51819"/>
    </source>
</evidence>
<dbReference type="PANTHER" id="PTHR10374:SF30">
    <property type="entry name" value="LACTOYLGLUTATHIONE LYASE"/>
    <property type="match status" value="1"/>
</dbReference>
<dbReference type="Gene3D" id="3.10.180.10">
    <property type="entry name" value="2,3-Dihydroxybiphenyl 1,2-Dioxygenase, domain 1"/>
    <property type="match status" value="1"/>
</dbReference>
<dbReference type="InterPro" id="IPR004360">
    <property type="entry name" value="Glyas_Fos-R_dOase_dom"/>
</dbReference>
<dbReference type="AlphaFoldDB" id="I4AEQ4"/>
<dbReference type="InterPro" id="IPR029068">
    <property type="entry name" value="Glyas_Bleomycin-R_OHBP_Dase"/>
</dbReference>
<dbReference type="STRING" id="756499.Desde_4178"/>
<dbReference type="PANTHER" id="PTHR10374">
    <property type="entry name" value="LACTOYLGLUTATHIONE LYASE GLYOXALASE I"/>
    <property type="match status" value="1"/>
</dbReference>
<dbReference type="EMBL" id="CP003348">
    <property type="protein sequence ID" value="AFM02439.1"/>
    <property type="molecule type" value="Genomic_DNA"/>
</dbReference>
<dbReference type="InterPro" id="IPR037523">
    <property type="entry name" value="VOC_core"/>
</dbReference>
<reference evidence="3" key="1">
    <citation type="submission" date="2012-06" db="EMBL/GenBank/DDBJ databases">
        <title>Complete sequence of Desulfitobacterium dehalogenans ATCC 51507.</title>
        <authorList>
            <person name="Lucas S."/>
            <person name="Han J."/>
            <person name="Lapidus A."/>
            <person name="Cheng J.-F."/>
            <person name="Goodwin L."/>
            <person name="Pitluck S."/>
            <person name="Peters L."/>
            <person name="Ovchinnikova G."/>
            <person name="Teshima H."/>
            <person name="Detter J.C."/>
            <person name="Han C."/>
            <person name="Tapia R."/>
            <person name="Land M."/>
            <person name="Hauser L."/>
            <person name="Kyrpides N."/>
            <person name="Ivanova N."/>
            <person name="Pagani I."/>
            <person name="Kruse T."/>
            <person name="de Vos W.M."/>
            <person name="Smidt H."/>
            <person name="Woyke T."/>
        </authorList>
    </citation>
    <scope>NUCLEOTIDE SEQUENCE [LARGE SCALE GENOMIC DNA]</scope>
    <source>
        <strain evidence="3">ATCC 51507 / DSM 9161 / JW/IU-DC1</strain>
    </source>
</reference>
<organism evidence="2 3">
    <name type="scientific">Desulfitobacterium dehalogenans (strain ATCC 51507 / DSM 9161 / JW/IU-DC1)</name>
    <dbReference type="NCBI Taxonomy" id="756499"/>
    <lineage>
        <taxon>Bacteria</taxon>
        <taxon>Bacillati</taxon>
        <taxon>Bacillota</taxon>
        <taxon>Clostridia</taxon>
        <taxon>Eubacteriales</taxon>
        <taxon>Desulfitobacteriaceae</taxon>
        <taxon>Desulfitobacterium</taxon>
    </lineage>
</organism>
<proteinExistence type="predicted"/>
<dbReference type="eggNOG" id="COG0346">
    <property type="taxonomic scope" value="Bacteria"/>
</dbReference>
<dbReference type="SUPFAM" id="SSF54593">
    <property type="entry name" value="Glyoxalase/Bleomycin resistance protein/Dihydroxybiphenyl dioxygenase"/>
    <property type="match status" value="1"/>
</dbReference>